<dbReference type="EMBL" id="JAUKWQ010000004">
    <property type="protein sequence ID" value="MDO1583452.1"/>
    <property type="molecule type" value="Genomic_DNA"/>
</dbReference>
<dbReference type="Gene3D" id="3.30.565.10">
    <property type="entry name" value="Histidine kinase-like ATPase, C-terminal domain"/>
    <property type="match status" value="1"/>
</dbReference>
<dbReference type="PANTHER" id="PTHR41523:SF7">
    <property type="entry name" value="HISTIDINE KINASE"/>
    <property type="match status" value="1"/>
</dbReference>
<evidence type="ECO:0000256" key="6">
    <source>
        <dbReference type="ARBA" id="ARBA00022777"/>
    </source>
</evidence>
<evidence type="ECO:0000256" key="7">
    <source>
        <dbReference type="ARBA" id="ARBA00022840"/>
    </source>
</evidence>
<evidence type="ECO:0000256" key="2">
    <source>
        <dbReference type="ARBA" id="ARBA00012438"/>
    </source>
</evidence>
<evidence type="ECO:0000259" key="8">
    <source>
        <dbReference type="SMART" id="SM00911"/>
    </source>
</evidence>
<dbReference type="PANTHER" id="PTHR41523">
    <property type="entry name" value="TWO-COMPONENT SYSTEM SENSOR PROTEIN"/>
    <property type="match status" value="1"/>
</dbReference>
<proteinExistence type="predicted"/>
<sequence>MNKSTYIGLMDIYKSRSCIFFIISSSASSFDIRADDAPSIRVRNLSEALSILPTESRLSLEACIDRSTANRSIGEVEFFFADAESPRRWFLAKFVPTEPGDLQCVFMDITSLKTREERTRLILGEFAHRIKNNMTMVQSIARLTLKTTRSDEKALAIFQARLSALANAQNLLIRNDWRGASLSDVVEEATKPFDRDFSPFHVTGDEIFISSRLAKVMIFALHELCTNAMKYGALSTGDGEVLVSWRVADVDGVRTLLFSWREQHGPAIHSVPGRRGFGTRMIERWLAQEAGGTATLRYLEEGLLFEFSAPFVAVDDGVTPSDIRPSGEDRII</sequence>
<dbReference type="SMART" id="SM00911">
    <property type="entry name" value="HWE_HK"/>
    <property type="match status" value="1"/>
</dbReference>
<protein>
    <recommendedName>
        <fullName evidence="2">histidine kinase</fullName>
        <ecNumber evidence="2">2.7.13.3</ecNumber>
    </recommendedName>
</protein>
<feature type="domain" description="Signal transduction histidine kinase HWE region" evidence="8">
    <location>
        <begin position="125"/>
        <end position="206"/>
    </location>
</feature>
<keyword evidence="4 9" id="KW-0808">Transferase</keyword>
<evidence type="ECO:0000256" key="1">
    <source>
        <dbReference type="ARBA" id="ARBA00000085"/>
    </source>
</evidence>
<evidence type="ECO:0000313" key="10">
    <source>
        <dbReference type="Proteomes" id="UP001169006"/>
    </source>
</evidence>
<evidence type="ECO:0000313" key="9">
    <source>
        <dbReference type="EMBL" id="MDO1583452.1"/>
    </source>
</evidence>
<dbReference type="GO" id="GO:0004673">
    <property type="term" value="F:protein histidine kinase activity"/>
    <property type="evidence" value="ECO:0007669"/>
    <property type="project" value="UniProtKB-EC"/>
</dbReference>
<dbReference type="InterPro" id="IPR036890">
    <property type="entry name" value="HATPase_C_sf"/>
</dbReference>
<keyword evidence="5" id="KW-0547">Nucleotide-binding</keyword>
<dbReference type="RefSeq" id="WP_302077639.1">
    <property type="nucleotide sequence ID" value="NZ_JAUKWQ010000004.1"/>
</dbReference>
<accession>A0ABT8SYE0</accession>
<name>A0ABT8SYE0_9HYPH</name>
<organism evidence="9 10">
    <name type="scientific">Rhizobium oryzicola</name>
    <dbReference type="NCBI Taxonomy" id="1232668"/>
    <lineage>
        <taxon>Bacteria</taxon>
        <taxon>Pseudomonadati</taxon>
        <taxon>Pseudomonadota</taxon>
        <taxon>Alphaproteobacteria</taxon>
        <taxon>Hyphomicrobiales</taxon>
        <taxon>Rhizobiaceae</taxon>
        <taxon>Rhizobium/Agrobacterium group</taxon>
        <taxon>Rhizobium</taxon>
    </lineage>
</organism>
<dbReference type="Proteomes" id="UP001169006">
    <property type="component" value="Unassembled WGS sequence"/>
</dbReference>
<dbReference type="EC" id="2.7.13.3" evidence="2"/>
<comment type="caution">
    <text evidence="9">The sequence shown here is derived from an EMBL/GenBank/DDBJ whole genome shotgun (WGS) entry which is preliminary data.</text>
</comment>
<dbReference type="SUPFAM" id="SSF55874">
    <property type="entry name" value="ATPase domain of HSP90 chaperone/DNA topoisomerase II/histidine kinase"/>
    <property type="match status" value="1"/>
</dbReference>
<keyword evidence="10" id="KW-1185">Reference proteome</keyword>
<reference evidence="9" key="2">
    <citation type="submission" date="2023-07" db="EMBL/GenBank/DDBJ databases">
        <authorList>
            <person name="Sun H."/>
        </authorList>
    </citation>
    <scope>NUCLEOTIDE SEQUENCE</scope>
    <source>
        <strain evidence="9">05753</strain>
    </source>
</reference>
<keyword evidence="7" id="KW-0067">ATP-binding</keyword>
<keyword evidence="6 9" id="KW-0418">Kinase</keyword>
<dbReference type="Pfam" id="PF07536">
    <property type="entry name" value="HWE_HK"/>
    <property type="match status" value="1"/>
</dbReference>
<evidence type="ECO:0000256" key="4">
    <source>
        <dbReference type="ARBA" id="ARBA00022679"/>
    </source>
</evidence>
<reference evidence="9" key="1">
    <citation type="journal article" date="2015" name="Int. J. Syst. Evol. Microbiol.">
        <title>Rhizobium oryzicola sp. nov., potential plant-growth-promoting endophytic bacteria isolated from rice roots.</title>
        <authorList>
            <person name="Zhang X.X."/>
            <person name="Gao J.S."/>
            <person name="Cao Y.H."/>
            <person name="Sheirdil R.A."/>
            <person name="Wang X.C."/>
            <person name="Zhang L."/>
        </authorList>
    </citation>
    <scope>NUCLEOTIDE SEQUENCE</scope>
    <source>
        <strain evidence="9">05753</strain>
    </source>
</reference>
<evidence type="ECO:0000256" key="3">
    <source>
        <dbReference type="ARBA" id="ARBA00022553"/>
    </source>
</evidence>
<dbReference type="InterPro" id="IPR011102">
    <property type="entry name" value="Sig_transdc_His_kinase_HWE"/>
</dbReference>
<comment type="catalytic activity">
    <reaction evidence="1">
        <text>ATP + protein L-histidine = ADP + protein N-phospho-L-histidine.</text>
        <dbReference type="EC" id="2.7.13.3"/>
    </reaction>
</comment>
<gene>
    <name evidence="9" type="ORF">Q2T52_15285</name>
</gene>
<keyword evidence="3" id="KW-0597">Phosphoprotein</keyword>
<evidence type="ECO:0000256" key="5">
    <source>
        <dbReference type="ARBA" id="ARBA00022741"/>
    </source>
</evidence>